<evidence type="ECO:0000313" key="1">
    <source>
        <dbReference type="EMBL" id="MEZ7515385.1"/>
    </source>
</evidence>
<accession>A0ABV4KCL3</accession>
<name>A0ABV4KCL3_9FLAO</name>
<gene>
    <name evidence="1" type="ORF">QO192_08845</name>
</gene>
<proteinExistence type="predicted"/>
<keyword evidence="2" id="KW-1185">Reference proteome</keyword>
<organism evidence="1 2">
    <name type="scientific">Flavobacterium frigidarium</name>
    <dbReference type="NCBI Taxonomy" id="99286"/>
    <lineage>
        <taxon>Bacteria</taxon>
        <taxon>Pseudomonadati</taxon>
        <taxon>Bacteroidota</taxon>
        <taxon>Flavobacteriia</taxon>
        <taxon>Flavobacteriales</taxon>
        <taxon>Flavobacteriaceae</taxon>
        <taxon>Flavobacterium</taxon>
    </lineage>
</organism>
<dbReference type="EMBL" id="JASMRN010000006">
    <property type="protein sequence ID" value="MEZ7515385.1"/>
    <property type="molecule type" value="Genomic_DNA"/>
</dbReference>
<dbReference type="Proteomes" id="UP001568894">
    <property type="component" value="Unassembled WGS sequence"/>
</dbReference>
<dbReference type="RefSeq" id="WP_371569798.1">
    <property type="nucleotide sequence ID" value="NZ_JASMRN010000006.1"/>
</dbReference>
<comment type="caution">
    <text evidence="1">The sequence shown here is derived from an EMBL/GenBank/DDBJ whole genome shotgun (WGS) entry which is preliminary data.</text>
</comment>
<reference evidence="1 2" key="1">
    <citation type="submission" date="2023-05" db="EMBL/GenBank/DDBJ databases">
        <title>Adaptations of aquatic viruses from atmosphere-close ecosystems of the Central Arctic Ocean.</title>
        <authorList>
            <person name="Rahlff J."/>
            <person name="Holmfeldt K."/>
        </authorList>
    </citation>
    <scope>NUCLEOTIDE SEQUENCE [LARGE SCALE GENOMIC DNA]</scope>
    <source>
        <strain evidence="1 2">Arc14</strain>
    </source>
</reference>
<evidence type="ECO:0000313" key="2">
    <source>
        <dbReference type="Proteomes" id="UP001568894"/>
    </source>
</evidence>
<protein>
    <submittedName>
        <fullName evidence="1">Uncharacterized protein</fullName>
    </submittedName>
</protein>
<sequence length="532" mass="63867">MKTLEKLKFPKLENEYLENIIRQLIHQYNVIQIFFTKEKYSAFSCLIINIESSIDAQKLQQSKWVRKVKEHLQINIVFIFSSKLRHHYSLGSPFIAFYCRESAVIYQNNEFENSIFRTEQWQKFKKKLNKYEGNFYHDYDLHELQIKNLISEGSSNSVFTSYARLIEYDLDYLEELYIGSKSVLQSLDDRINNLIQYIPDIQKYFVRNNRNKFYLTDLFTKAKEASADDDLIYKEEIYEAVGIAQRSLYCLIEKRLAELKKLIKKGLHESNEAVCEIEMEPKNIILDTAIETILEKAEVEEIYLYHQITYGEKTTYYLMLIAVGAGNEKLKLITQSLKSKMGEKHDFVLLSHSRYWIQTNLYQNQSFFFRIIQNEYLIYSSSKYLPNFHWEVPHNSYHADLHFYYKPTKNIALQFFGITNDDKENYQGLEYFFALFFMSFCRTYIFVKTYYLPNYLSNQALWQLCIYADSDIRKYNYLIEQFWTDFFPYLDKHMTLHHKLSKLKKEEVLHMNVIVEKLMYELHNLVIEDGLL</sequence>